<dbReference type="AlphaFoldDB" id="A0A2S9TD80"/>
<dbReference type="Proteomes" id="UP000239151">
    <property type="component" value="Unassembled WGS sequence"/>
</dbReference>
<sequence>MIAKKVKKMPKSKASKRIELRVTEEFLQDLNSKIEDSGLSKADYFRHILSQGKVVVKKDYNVLAMQVKKCGVNLNEIAYVLNVANLKNELNNQDYQALLIELKLIQNQLNKIGA</sequence>
<dbReference type="InterPro" id="IPR053842">
    <property type="entry name" value="NikA-like"/>
</dbReference>
<proteinExistence type="predicted"/>
<comment type="caution">
    <text evidence="1">The sequence shown here is derived from an EMBL/GenBank/DDBJ whole genome shotgun (WGS) entry which is preliminary data.</text>
</comment>
<dbReference type="Pfam" id="PF21983">
    <property type="entry name" value="NikA-like"/>
    <property type="match status" value="1"/>
</dbReference>
<reference evidence="1 2" key="1">
    <citation type="submission" date="2017-09" db="EMBL/GenBank/DDBJ databases">
        <title>Reassesment of A. cryaerophilus.</title>
        <authorList>
            <person name="Perez-Cataluna A."/>
            <person name="Collado L."/>
            <person name="Salgado O."/>
            <person name="Lefinanco V."/>
            <person name="Figueras M.J."/>
        </authorList>
    </citation>
    <scope>NUCLEOTIDE SEQUENCE [LARGE SCALE GENOMIC DNA]</scope>
    <source>
        <strain evidence="1 2">LMG 9065</strain>
    </source>
</reference>
<gene>
    <name evidence="1" type="ORF">CJ670_07250</name>
</gene>
<evidence type="ECO:0000313" key="1">
    <source>
        <dbReference type="EMBL" id="PRM96795.1"/>
    </source>
</evidence>
<name>A0A2S9TD80_9BACT</name>
<dbReference type="EMBL" id="NXGI01000016">
    <property type="protein sequence ID" value="PRM96795.1"/>
    <property type="molecule type" value="Genomic_DNA"/>
</dbReference>
<evidence type="ECO:0000313" key="2">
    <source>
        <dbReference type="Proteomes" id="UP000239151"/>
    </source>
</evidence>
<protein>
    <recommendedName>
        <fullName evidence="3">Plasmid mobilization relaxosome protein MobC</fullName>
    </recommendedName>
</protein>
<organism evidence="1 2">
    <name type="scientific">Aliarcobacter cryaerophilus</name>
    <dbReference type="NCBI Taxonomy" id="28198"/>
    <lineage>
        <taxon>Bacteria</taxon>
        <taxon>Pseudomonadati</taxon>
        <taxon>Campylobacterota</taxon>
        <taxon>Epsilonproteobacteria</taxon>
        <taxon>Campylobacterales</taxon>
        <taxon>Arcobacteraceae</taxon>
        <taxon>Aliarcobacter</taxon>
    </lineage>
</organism>
<evidence type="ECO:0008006" key="3">
    <source>
        <dbReference type="Google" id="ProtNLM"/>
    </source>
</evidence>
<accession>A0A2S9TD80</accession>